<feature type="domain" description="D-isomer specific 2-hydroxyacid dehydrogenase NAD-binding" evidence="9">
    <location>
        <begin position="1045"/>
        <end position="1225"/>
    </location>
</feature>
<comment type="similarity">
    <text evidence="1">Belongs to the D-isomer specific 2-hydroxyacid dehydrogenase family.</text>
</comment>
<name>A0A7J6LSR8_PEROL</name>
<feature type="transmembrane region" description="Helical" evidence="5">
    <location>
        <begin position="767"/>
        <end position="785"/>
    </location>
</feature>
<dbReference type="SUPFAM" id="SSF52283">
    <property type="entry name" value="Formate/glycerate dehydrogenase catalytic domain-like"/>
    <property type="match status" value="1"/>
</dbReference>
<dbReference type="InterPro" id="IPR023753">
    <property type="entry name" value="FAD/NAD-binding_dom"/>
</dbReference>
<dbReference type="InterPro" id="IPR006140">
    <property type="entry name" value="D-isomer_DH_NAD-bd"/>
</dbReference>
<dbReference type="Proteomes" id="UP000570595">
    <property type="component" value="Unassembled WGS sequence"/>
</dbReference>
<keyword evidence="6" id="KW-0732">Signal</keyword>
<dbReference type="Pfam" id="PF02826">
    <property type="entry name" value="2-Hacid_dh_C"/>
    <property type="match status" value="1"/>
</dbReference>
<dbReference type="OrthoDB" id="298012at2759"/>
<keyword evidence="5" id="KW-0812">Transmembrane</keyword>
<evidence type="ECO:0000259" key="10">
    <source>
        <dbReference type="Pfam" id="PF07992"/>
    </source>
</evidence>
<keyword evidence="5" id="KW-1133">Transmembrane helix</keyword>
<feature type="transmembrane region" description="Helical" evidence="5">
    <location>
        <begin position="828"/>
        <end position="845"/>
    </location>
</feature>
<organism evidence="11 12">
    <name type="scientific">Perkinsus olseni</name>
    <name type="common">Perkinsus atlanticus</name>
    <dbReference type="NCBI Taxonomy" id="32597"/>
    <lineage>
        <taxon>Eukaryota</taxon>
        <taxon>Sar</taxon>
        <taxon>Alveolata</taxon>
        <taxon>Perkinsozoa</taxon>
        <taxon>Perkinsea</taxon>
        <taxon>Perkinsida</taxon>
        <taxon>Perkinsidae</taxon>
        <taxon>Perkinsus</taxon>
    </lineage>
</organism>
<evidence type="ECO:0000259" key="7">
    <source>
        <dbReference type="Pfam" id="PF00389"/>
    </source>
</evidence>
<evidence type="ECO:0000256" key="4">
    <source>
        <dbReference type="SAM" id="MobiDB-lite"/>
    </source>
</evidence>
<evidence type="ECO:0000256" key="5">
    <source>
        <dbReference type="SAM" id="Phobius"/>
    </source>
</evidence>
<dbReference type="Pfam" id="PF07992">
    <property type="entry name" value="Pyr_redox_2"/>
    <property type="match status" value="1"/>
</dbReference>
<dbReference type="GO" id="GO:0016616">
    <property type="term" value="F:oxidoreductase activity, acting on the CH-OH group of donors, NAD or NADP as acceptor"/>
    <property type="evidence" value="ECO:0007669"/>
    <property type="project" value="InterPro"/>
</dbReference>
<proteinExistence type="inferred from homology"/>
<feature type="region of interest" description="Disordered" evidence="4">
    <location>
        <begin position="894"/>
        <end position="915"/>
    </location>
</feature>
<keyword evidence="3" id="KW-0520">NAD</keyword>
<dbReference type="Gene3D" id="3.50.50.60">
    <property type="entry name" value="FAD/NAD(P)-binding domain"/>
    <property type="match status" value="1"/>
</dbReference>
<dbReference type="InterPro" id="IPR029753">
    <property type="entry name" value="D-isomer_DH_CS"/>
</dbReference>
<dbReference type="GO" id="GO:0070403">
    <property type="term" value="F:NAD+ binding"/>
    <property type="evidence" value="ECO:0007669"/>
    <property type="project" value="InterPro"/>
</dbReference>
<evidence type="ECO:0000313" key="11">
    <source>
        <dbReference type="EMBL" id="KAF4662348.1"/>
    </source>
</evidence>
<evidence type="ECO:0000256" key="2">
    <source>
        <dbReference type="ARBA" id="ARBA00023002"/>
    </source>
</evidence>
<keyword evidence="2" id="KW-0560">Oxidoreductase</keyword>
<dbReference type="InterPro" id="IPR036188">
    <property type="entry name" value="FAD/NAD-bd_sf"/>
</dbReference>
<dbReference type="EMBL" id="JABAHT010000171">
    <property type="protein sequence ID" value="KAF4662348.1"/>
    <property type="molecule type" value="Genomic_DNA"/>
</dbReference>
<dbReference type="SUPFAM" id="SSF51735">
    <property type="entry name" value="NAD(P)-binding Rossmann-fold domains"/>
    <property type="match status" value="2"/>
</dbReference>
<comment type="caution">
    <text evidence="11">The sequence shown here is derived from an EMBL/GenBank/DDBJ whole genome shotgun (WGS) entry which is preliminary data.</text>
</comment>
<dbReference type="Pfam" id="PF00389">
    <property type="entry name" value="2-Hacid_dh"/>
    <property type="match status" value="1"/>
</dbReference>
<dbReference type="Gene3D" id="3.40.50.720">
    <property type="entry name" value="NAD(P)-binding Rossmann-like Domain"/>
    <property type="match status" value="3"/>
</dbReference>
<feature type="signal peptide" evidence="6">
    <location>
        <begin position="1"/>
        <end position="16"/>
    </location>
</feature>
<dbReference type="GO" id="GO:0006631">
    <property type="term" value="P:fatty acid metabolic process"/>
    <property type="evidence" value="ECO:0007669"/>
    <property type="project" value="InterPro"/>
</dbReference>
<dbReference type="PANTHER" id="PTHR43761:SF1">
    <property type="entry name" value="D-ISOMER SPECIFIC 2-HYDROXYACID DEHYDROGENASE CATALYTIC DOMAIN-CONTAINING PROTEIN-RELATED"/>
    <property type="match status" value="1"/>
</dbReference>
<dbReference type="InterPro" id="IPR006139">
    <property type="entry name" value="D-isomer_2_OHA_DH_cat_dom"/>
</dbReference>
<feature type="transmembrane region" description="Helical" evidence="5">
    <location>
        <begin position="797"/>
        <end position="822"/>
    </location>
</feature>
<reference evidence="11 12" key="1">
    <citation type="submission" date="2020-04" db="EMBL/GenBank/DDBJ databases">
        <title>Perkinsus olseni comparative genomics.</title>
        <authorList>
            <person name="Bogema D.R."/>
        </authorList>
    </citation>
    <scope>NUCLEOTIDE SEQUENCE [LARGE SCALE GENOMIC DNA]</scope>
    <source>
        <strain evidence="11">ATCC PRA-179</strain>
    </source>
</reference>
<dbReference type="PROSITE" id="PS00671">
    <property type="entry name" value="D_2_HYDROXYACID_DH_3"/>
    <property type="match status" value="1"/>
</dbReference>
<gene>
    <name evidence="11" type="ORF">FOZ61_002550</name>
</gene>
<feature type="domain" description="FAD/NAD(P)-binding" evidence="10">
    <location>
        <begin position="71"/>
        <end position="121"/>
    </location>
</feature>
<sequence>MGQFISLLLGSPLAEGVAHFGDYEEDDDDDTDWDEKLSDDFDDTHSEDFLQPDPEKMLSNFSSTAEPLSTRTSVVVIGGGVMGCAVAAWLSILGNEVSILERRVKPSVVRQRVREHLENALITCREVWPDILFAPGGDSPGATAANKEGDHGLSTDTQIEAIFGSVSTWLGRVHCYNSSHFREVVRSSQVAIEAVQDDLQLKREVFRDLRRSNPSILLTTNSLIHSAVDISQAAGLLDGDIIGVRWLWPVCWIPIVELITPSMTCPSFKAVMRFVQSQGHRAYAGFSVVRWRVLGQDPSALFEISRCCAQRLARLKLGQKDEPNSCFVPTDICVVCLAESPHVANIGACTHVCLCERCAMEMWRRSYMRPDFFAHNAGPSCPLYIRSAVLGRANASTVLEASGGHVQGYLLLTVMLQELDTQRATSVSSQVKRLAPPLPRIPESIFENLEVESSRSRNISTCGWSCCGGILLILISFWTLGWNEATNSPKENSLVYAFHHARNASCEYVDENNNDRLMWLSCPVIASPILAEDAPLEIRATLSDAGLELRGTQLEWWVQMMQWTEVKVCRGSRKSKCIYRYEKAFRHYDVDPSTFHCATKIRSGCSEVAPAEQPQSKLAELGRPEVLHGVVRAAPDSVIIGNLRNGYLLSRDLISQIDTKAEVQLINADGAAALLSTSRDLYTDLTLNESSARTYVATPRLGDLRLRVSASRSDFVSVIGKQEAGGRLGPYVMPTIRRSEPIEWLLSGDHADLQSLLHYHSREDCAAFWRFLGVLLMWLGTALLLSPLGEAEPSCMAVLCVACFAGAVLSSLLATISATLFASLPVELFMAAIGVAAAVFAWRSYRSSRGSYYEYYYGSDVSVEMPLVAGGPYDDDDDHVHWFERRLDNRCIDSSDDEEDDVSKGGLSSKGRQSRPLPLYLRDPLSRRLFASAAASMAPRMVALDAATLKLPSDCWTRLSALGDLNLYEDTKTPEEVIERAKDADIVLTNKVPLGRDVLSSLPSLKMISVLATGYDMIDIRSLQHGQIVSNVPDYSTDSTAQQTVALVLEICNSVGMHNAAVHAGEWNKEGLFWFRKHEMLELGPDITIGIVGLGTIGTRVYELLRPFGCQFLAWSPDTRKELPHLSYTNDVGELFQRSNLVTLHCKLTPQNYGFVNGPLLHRMQPGSILVNAARGALVNEQDLADALNSGHLAAAAVDVVSHEPISDENPLLRARNCIITPHMAWTSPEARRRCLDIATSNVEAFLSGSPANVVASG</sequence>
<evidence type="ECO:0000256" key="6">
    <source>
        <dbReference type="SAM" id="SignalP"/>
    </source>
</evidence>
<feature type="domain" description="3-hydroxyacyl-CoA dehydrogenase NAD binding" evidence="8">
    <location>
        <begin position="178"/>
        <end position="279"/>
    </location>
</feature>
<dbReference type="AlphaFoldDB" id="A0A7J6LSR8"/>
<dbReference type="PANTHER" id="PTHR43761">
    <property type="entry name" value="D-ISOMER SPECIFIC 2-HYDROXYACID DEHYDROGENASE FAMILY PROTEIN (AFU_ORTHOLOGUE AFUA_1G13630)"/>
    <property type="match status" value="1"/>
</dbReference>
<feature type="chain" id="PRO_5029581861" evidence="6">
    <location>
        <begin position="17"/>
        <end position="1258"/>
    </location>
</feature>
<dbReference type="InterPro" id="IPR006176">
    <property type="entry name" value="3-OHacyl-CoA_DH_NAD-bd"/>
</dbReference>
<dbReference type="InterPro" id="IPR036291">
    <property type="entry name" value="NAD(P)-bd_dom_sf"/>
</dbReference>
<accession>A0A7J6LSR8</accession>
<feature type="domain" description="D-isomer specific 2-hydroxyacid dehydrogenase catalytic" evidence="7">
    <location>
        <begin position="954"/>
        <end position="1255"/>
    </location>
</feature>
<protein>
    <submittedName>
        <fullName evidence="11">Uncharacterized protein</fullName>
    </submittedName>
</protein>
<keyword evidence="5" id="KW-0472">Membrane</keyword>
<dbReference type="InterPro" id="IPR012430">
    <property type="entry name" value="TMEM43_fam"/>
</dbReference>
<evidence type="ECO:0000313" key="12">
    <source>
        <dbReference type="Proteomes" id="UP000570595"/>
    </source>
</evidence>
<dbReference type="InterPro" id="IPR050418">
    <property type="entry name" value="D-iso_2-hydroxyacid_DH_PdxB"/>
</dbReference>
<evidence type="ECO:0000256" key="1">
    <source>
        <dbReference type="ARBA" id="ARBA00005854"/>
    </source>
</evidence>
<evidence type="ECO:0000259" key="8">
    <source>
        <dbReference type="Pfam" id="PF02737"/>
    </source>
</evidence>
<dbReference type="Pfam" id="PF07787">
    <property type="entry name" value="TMEM43"/>
    <property type="match status" value="1"/>
</dbReference>
<evidence type="ECO:0000256" key="3">
    <source>
        <dbReference type="ARBA" id="ARBA00023027"/>
    </source>
</evidence>
<dbReference type="Pfam" id="PF02737">
    <property type="entry name" value="3HCDH_N"/>
    <property type="match status" value="1"/>
</dbReference>
<evidence type="ECO:0000259" key="9">
    <source>
        <dbReference type="Pfam" id="PF02826"/>
    </source>
</evidence>